<accession>A0A1T3NRS0</accession>
<evidence type="ECO:0000313" key="3">
    <source>
        <dbReference type="Proteomes" id="UP000190037"/>
    </source>
</evidence>
<dbReference type="STRING" id="159449.B4N89_35190"/>
<organism evidence="2 3">
    <name type="scientific">Embleya scabrispora</name>
    <dbReference type="NCBI Taxonomy" id="159449"/>
    <lineage>
        <taxon>Bacteria</taxon>
        <taxon>Bacillati</taxon>
        <taxon>Actinomycetota</taxon>
        <taxon>Actinomycetes</taxon>
        <taxon>Kitasatosporales</taxon>
        <taxon>Streptomycetaceae</taxon>
        <taxon>Embleya</taxon>
    </lineage>
</organism>
<dbReference type="AlphaFoldDB" id="A0A1T3NRS0"/>
<reference evidence="2 3" key="1">
    <citation type="submission" date="2017-03" db="EMBL/GenBank/DDBJ databases">
        <title>Draft genome sequence of Streptomyces scabrisporus NF3, endophyte isolated from Amphipterygium adstringens.</title>
        <authorList>
            <person name="Vazquez M."/>
            <person name="Ceapa C.D."/>
            <person name="Rodriguez Luna D."/>
            <person name="Sanchez Esquivel S."/>
        </authorList>
    </citation>
    <scope>NUCLEOTIDE SEQUENCE [LARGE SCALE GENOMIC DNA]</scope>
    <source>
        <strain evidence="2 3">NF3</strain>
    </source>
</reference>
<keyword evidence="3" id="KW-1185">Reference proteome</keyword>
<evidence type="ECO:0008006" key="4">
    <source>
        <dbReference type="Google" id="ProtNLM"/>
    </source>
</evidence>
<evidence type="ECO:0000256" key="1">
    <source>
        <dbReference type="SAM" id="SignalP"/>
    </source>
</evidence>
<protein>
    <recommendedName>
        <fullName evidence="4">DUF5642 domain-containing protein</fullName>
    </recommendedName>
</protein>
<feature type="chain" id="PRO_5012413857" description="DUF5642 domain-containing protein" evidence="1">
    <location>
        <begin position="26"/>
        <end position="208"/>
    </location>
</feature>
<evidence type="ECO:0000313" key="2">
    <source>
        <dbReference type="EMBL" id="OPC79301.1"/>
    </source>
</evidence>
<comment type="caution">
    <text evidence="2">The sequence shown here is derived from an EMBL/GenBank/DDBJ whole genome shotgun (WGS) entry which is preliminary data.</text>
</comment>
<proteinExistence type="predicted"/>
<keyword evidence="1" id="KW-0732">Signal</keyword>
<dbReference type="EMBL" id="MWQN01000002">
    <property type="protein sequence ID" value="OPC79301.1"/>
    <property type="molecule type" value="Genomic_DNA"/>
</dbReference>
<gene>
    <name evidence="2" type="ORF">B4N89_35190</name>
</gene>
<sequence>MGTAWMRRAVVAVVAAVAATVTATACSDSGGRGYRRPAPDRAPSALPWTGEGARLTLATVRTRVAVFRLRVPTDRWVQGDSAAVSGSFCPGARVVVNRGTAGPDLVIQSFGTTCDPRTMPGWEGLSPRDLYRTESDIPTDRPVETVTTPLGRAVMFAGTGGGPTAVVFLASPLLPDHPTLVIRTGGQPRLFATTQLADLLRSGLLPAE</sequence>
<dbReference type="PROSITE" id="PS51257">
    <property type="entry name" value="PROKAR_LIPOPROTEIN"/>
    <property type="match status" value="1"/>
</dbReference>
<name>A0A1T3NRS0_9ACTN</name>
<feature type="signal peptide" evidence="1">
    <location>
        <begin position="1"/>
        <end position="25"/>
    </location>
</feature>
<dbReference type="Proteomes" id="UP000190037">
    <property type="component" value="Unassembled WGS sequence"/>
</dbReference>